<sequence length="458" mass="48730">MTNDGTQDSTDSSNFALRPLSRRLLIGGGAALGVGMTTLGAPSAEAAPGTLAASWNGRSSRAAVRFLKGVTNAYRSTGPRLAQSYQDQSGLTDVAFTYDNALAIIALLRAGEGASAKALGDGLLYAQTHDETFTDGRLRQAYHADDFILTGGNAHFAYEYGLVGTAVGDMAWAGIALAQLARATGIERYRTGAVRIAQWIQDNTYSTTGLGGYTFGATAGLETRKSTEHNIDVAGFFRLIQTLTGQRVWRNRSDHAWAMVESVWNEEDGFFWTGSEGDGATINKLGSQLPLDPQTWSWLVRRQRAYAPALDWAATNLATTDTPQRLNSALTGNQKVTGVAFASGSLQADTSAQIDQYNPKPDSGAVWFEGSAQLALALALRNGKGDKAAAQDLLKAAIWAQDELGDGQLYNGKRIEGGVVAASSPLQTGFGFGYYPNLHVGATSWLVFAATGINPYVF</sequence>
<gene>
    <name evidence="1" type="ORF">GCM10022204_19060</name>
</gene>
<dbReference type="RefSeq" id="WP_344812091.1">
    <property type="nucleotide sequence ID" value="NZ_BAAAYX010000004.1"/>
</dbReference>
<evidence type="ECO:0000313" key="1">
    <source>
        <dbReference type="EMBL" id="GAA3702223.1"/>
    </source>
</evidence>
<evidence type="ECO:0000313" key="2">
    <source>
        <dbReference type="Proteomes" id="UP001500051"/>
    </source>
</evidence>
<name>A0ABP7D8N1_9ACTN</name>
<dbReference type="InterPro" id="IPR008928">
    <property type="entry name" value="6-hairpin_glycosidase_sf"/>
</dbReference>
<dbReference type="SUPFAM" id="SSF48208">
    <property type="entry name" value="Six-hairpin glycosidases"/>
    <property type="match status" value="1"/>
</dbReference>
<dbReference type="PROSITE" id="PS51318">
    <property type="entry name" value="TAT"/>
    <property type="match status" value="1"/>
</dbReference>
<dbReference type="InterPro" id="IPR006311">
    <property type="entry name" value="TAT_signal"/>
</dbReference>
<accession>A0ABP7D8N1</accession>
<keyword evidence="2" id="KW-1185">Reference proteome</keyword>
<organism evidence="1 2">
    <name type="scientific">Microlunatus aurantiacus</name>
    <dbReference type="NCBI Taxonomy" id="446786"/>
    <lineage>
        <taxon>Bacteria</taxon>
        <taxon>Bacillati</taxon>
        <taxon>Actinomycetota</taxon>
        <taxon>Actinomycetes</taxon>
        <taxon>Propionibacteriales</taxon>
        <taxon>Propionibacteriaceae</taxon>
        <taxon>Microlunatus</taxon>
    </lineage>
</organism>
<evidence type="ECO:0008006" key="3">
    <source>
        <dbReference type="Google" id="ProtNLM"/>
    </source>
</evidence>
<comment type="caution">
    <text evidence="1">The sequence shown here is derived from an EMBL/GenBank/DDBJ whole genome shotgun (WGS) entry which is preliminary data.</text>
</comment>
<protein>
    <recommendedName>
        <fullName evidence="3">Tat pathway signal sequence domain protein</fullName>
    </recommendedName>
</protein>
<dbReference type="Proteomes" id="UP001500051">
    <property type="component" value="Unassembled WGS sequence"/>
</dbReference>
<proteinExistence type="predicted"/>
<dbReference type="EMBL" id="BAAAYX010000004">
    <property type="protein sequence ID" value="GAA3702223.1"/>
    <property type="molecule type" value="Genomic_DNA"/>
</dbReference>
<dbReference type="Gene3D" id="1.50.10.20">
    <property type="match status" value="1"/>
</dbReference>
<reference evidence="2" key="1">
    <citation type="journal article" date="2019" name="Int. J. Syst. Evol. Microbiol.">
        <title>The Global Catalogue of Microorganisms (GCM) 10K type strain sequencing project: providing services to taxonomists for standard genome sequencing and annotation.</title>
        <authorList>
            <consortium name="The Broad Institute Genomics Platform"/>
            <consortium name="The Broad Institute Genome Sequencing Center for Infectious Disease"/>
            <person name="Wu L."/>
            <person name="Ma J."/>
        </authorList>
    </citation>
    <scope>NUCLEOTIDE SEQUENCE [LARGE SCALE GENOMIC DNA]</scope>
    <source>
        <strain evidence="2">JCM 16548</strain>
    </source>
</reference>